<dbReference type="AlphaFoldDB" id="A0A948W779"/>
<dbReference type="EMBL" id="JAHJDP010000077">
    <property type="protein sequence ID" value="MBU2691945.1"/>
    <property type="molecule type" value="Genomic_DNA"/>
</dbReference>
<dbReference type="Proteomes" id="UP000777784">
    <property type="component" value="Unassembled WGS sequence"/>
</dbReference>
<proteinExistence type="predicted"/>
<reference evidence="1" key="1">
    <citation type="submission" date="2021-05" db="EMBL/GenBank/DDBJ databases">
        <title>Energy efficiency and biological interactions define the core microbiome of deep oligotrophic groundwater.</title>
        <authorList>
            <person name="Mehrshad M."/>
            <person name="Lopez-Fernandez M."/>
            <person name="Bell E."/>
            <person name="Bernier-Latmani R."/>
            <person name="Bertilsson S."/>
            <person name="Dopson M."/>
        </authorList>
    </citation>
    <scope>NUCLEOTIDE SEQUENCE</scope>
    <source>
        <strain evidence="1">Modern_marine.mb.64</strain>
    </source>
</reference>
<gene>
    <name evidence="1" type="ORF">KJ970_13580</name>
</gene>
<evidence type="ECO:0000313" key="1">
    <source>
        <dbReference type="EMBL" id="MBU2691945.1"/>
    </source>
</evidence>
<sequence>MERPVNTIALNESGAVVFFIQEICGRPGASTMSRADIRGLYRRPGQSRITVVSEPC</sequence>
<protein>
    <submittedName>
        <fullName evidence="1">Uncharacterized protein</fullName>
    </submittedName>
</protein>
<name>A0A948W779_UNCEI</name>
<organism evidence="1 2">
    <name type="scientific">Eiseniibacteriota bacterium</name>
    <dbReference type="NCBI Taxonomy" id="2212470"/>
    <lineage>
        <taxon>Bacteria</taxon>
        <taxon>Candidatus Eiseniibacteriota</taxon>
    </lineage>
</organism>
<evidence type="ECO:0000313" key="2">
    <source>
        <dbReference type="Proteomes" id="UP000777784"/>
    </source>
</evidence>
<accession>A0A948W779</accession>
<comment type="caution">
    <text evidence="1">The sequence shown here is derived from an EMBL/GenBank/DDBJ whole genome shotgun (WGS) entry which is preliminary data.</text>
</comment>